<reference evidence="1" key="1">
    <citation type="submission" date="2021-06" db="EMBL/GenBank/DDBJ databases">
        <authorList>
            <person name="Kallberg Y."/>
            <person name="Tangrot J."/>
            <person name="Rosling A."/>
        </authorList>
    </citation>
    <scope>NUCLEOTIDE SEQUENCE</scope>
    <source>
        <strain evidence="1">CL551</strain>
    </source>
</reference>
<name>A0A9N9FEZ2_9GLOM</name>
<dbReference type="EMBL" id="CAJVPV010002520">
    <property type="protein sequence ID" value="CAG8528438.1"/>
    <property type="molecule type" value="Genomic_DNA"/>
</dbReference>
<proteinExistence type="predicted"/>
<gene>
    <name evidence="1" type="ORF">AMORRO_LOCUS4552</name>
</gene>
<evidence type="ECO:0000313" key="2">
    <source>
        <dbReference type="Proteomes" id="UP000789342"/>
    </source>
</evidence>
<protein>
    <submittedName>
        <fullName evidence="1">4827_t:CDS:1</fullName>
    </submittedName>
</protein>
<evidence type="ECO:0000313" key="1">
    <source>
        <dbReference type="EMBL" id="CAG8528438.1"/>
    </source>
</evidence>
<keyword evidence="2" id="KW-1185">Reference proteome</keyword>
<accession>A0A9N9FEZ2</accession>
<organism evidence="1 2">
    <name type="scientific">Acaulospora morrowiae</name>
    <dbReference type="NCBI Taxonomy" id="94023"/>
    <lineage>
        <taxon>Eukaryota</taxon>
        <taxon>Fungi</taxon>
        <taxon>Fungi incertae sedis</taxon>
        <taxon>Mucoromycota</taxon>
        <taxon>Glomeromycotina</taxon>
        <taxon>Glomeromycetes</taxon>
        <taxon>Diversisporales</taxon>
        <taxon>Acaulosporaceae</taxon>
        <taxon>Acaulospora</taxon>
    </lineage>
</organism>
<comment type="caution">
    <text evidence="1">The sequence shown here is derived from an EMBL/GenBank/DDBJ whole genome shotgun (WGS) entry which is preliminary data.</text>
</comment>
<dbReference type="AlphaFoldDB" id="A0A9N9FEZ2"/>
<sequence>MSFHPMIATALCRIIRNEESGNAMRFEMNNNNHQPARLFQQQIPQIVGHPLPGNLQRHIIMGAIYPFEPVPPLGAVSPTPTFVEAIIEGR</sequence>
<dbReference type="Proteomes" id="UP000789342">
    <property type="component" value="Unassembled WGS sequence"/>
</dbReference>